<name>A0A923SG09_9FLAO</name>
<dbReference type="Gene3D" id="3.50.50.60">
    <property type="entry name" value="FAD/NAD(P)-binding domain"/>
    <property type="match status" value="1"/>
</dbReference>
<gene>
    <name evidence="2" type="ORF">H8R25_12390</name>
</gene>
<proteinExistence type="predicted"/>
<evidence type="ECO:0000259" key="1">
    <source>
        <dbReference type="Pfam" id="PF01266"/>
    </source>
</evidence>
<sequence length="374" mass="41964">MKIDSAVIIVGGGLAGLTAAIHLSKLGFSVVVIEKNDFPKHKVCGEYISNEVLGYYKWLDISLSDLNPTAIKNLEFSTSTGRLITCKLPLGGFGLSRYALDELLYKKTIANGTIVIKDTVTDIIFKNEQFTVSTENSGYFKSKIVLGAFGKRSSMDQRMDRSFFKKKSSWLAVKGHYYGDFTDDVVGLHNFEGGYCGVSKVENDQINICYLCDYDSFKKYKNIADYQVDILYKNPFLKSIFESSTAIFDKPLTIGQISFRKKKTIENHVLMIGDSAGLIHPLCGNGMAMAIHSAKIASDLVCQYQNGTIKTRGELEKIYKIEWNTNFRSRLQAGRFLSAILRKQKLSSFILRTLVLFPFLLPIIIKKTHGKLII</sequence>
<evidence type="ECO:0000313" key="2">
    <source>
        <dbReference type="EMBL" id="MBC5845232.1"/>
    </source>
</evidence>
<reference evidence="2 3" key="1">
    <citation type="submission" date="2020-08" db="EMBL/GenBank/DDBJ databases">
        <title>Description of novel Flavobacterium F-392 isolate.</title>
        <authorList>
            <person name="Saticioglu I.B."/>
            <person name="Duman M."/>
            <person name="Altun S."/>
        </authorList>
    </citation>
    <scope>NUCLEOTIDE SEQUENCE [LARGE SCALE GENOMIC DNA]</scope>
    <source>
        <strain evidence="2 3">F-392</strain>
    </source>
</reference>
<dbReference type="PRINTS" id="PR00420">
    <property type="entry name" value="RNGMNOXGNASE"/>
</dbReference>
<feature type="domain" description="FAD dependent oxidoreductase" evidence="1">
    <location>
        <begin position="7"/>
        <end position="40"/>
    </location>
</feature>
<dbReference type="InterPro" id="IPR050407">
    <property type="entry name" value="Geranylgeranyl_reductase"/>
</dbReference>
<dbReference type="Proteomes" id="UP000641454">
    <property type="component" value="Unassembled WGS sequence"/>
</dbReference>
<dbReference type="PANTHER" id="PTHR42685">
    <property type="entry name" value="GERANYLGERANYL DIPHOSPHATE REDUCTASE"/>
    <property type="match status" value="1"/>
</dbReference>
<dbReference type="AlphaFoldDB" id="A0A923SG09"/>
<evidence type="ECO:0000313" key="3">
    <source>
        <dbReference type="Proteomes" id="UP000641454"/>
    </source>
</evidence>
<keyword evidence="3" id="KW-1185">Reference proteome</keyword>
<dbReference type="PANTHER" id="PTHR42685:SF22">
    <property type="entry name" value="CONDITIONED MEDIUM FACTOR RECEPTOR 1"/>
    <property type="match status" value="1"/>
</dbReference>
<organism evidence="2 3">
    <name type="scientific">Flavobacterium muglaense</name>
    <dbReference type="NCBI Taxonomy" id="2764716"/>
    <lineage>
        <taxon>Bacteria</taxon>
        <taxon>Pseudomonadati</taxon>
        <taxon>Bacteroidota</taxon>
        <taxon>Flavobacteriia</taxon>
        <taxon>Flavobacteriales</taxon>
        <taxon>Flavobacteriaceae</taxon>
        <taxon>Flavobacterium</taxon>
    </lineage>
</organism>
<dbReference type="RefSeq" id="WP_187019520.1">
    <property type="nucleotide sequence ID" value="NZ_JACRUK010000033.1"/>
</dbReference>
<dbReference type="EMBL" id="JACRUL010000032">
    <property type="protein sequence ID" value="MBC5845232.1"/>
    <property type="molecule type" value="Genomic_DNA"/>
</dbReference>
<comment type="caution">
    <text evidence="2">The sequence shown here is derived from an EMBL/GenBank/DDBJ whole genome shotgun (WGS) entry which is preliminary data.</text>
</comment>
<protein>
    <submittedName>
        <fullName evidence="2">NAD(P)/FAD-dependent oxidoreductase</fullName>
    </submittedName>
</protein>
<accession>A0A923SG09</accession>
<dbReference type="SUPFAM" id="SSF51905">
    <property type="entry name" value="FAD/NAD(P)-binding domain"/>
    <property type="match status" value="1"/>
</dbReference>
<dbReference type="InterPro" id="IPR036188">
    <property type="entry name" value="FAD/NAD-bd_sf"/>
</dbReference>
<dbReference type="Pfam" id="PF01266">
    <property type="entry name" value="DAO"/>
    <property type="match status" value="1"/>
</dbReference>
<dbReference type="InterPro" id="IPR006076">
    <property type="entry name" value="FAD-dep_OxRdtase"/>
</dbReference>